<dbReference type="EMBL" id="VFWZ01000005">
    <property type="protein sequence ID" value="TPN84701.1"/>
    <property type="molecule type" value="Genomic_DNA"/>
</dbReference>
<comment type="caution">
    <text evidence="3">The sequence shown here is derived from an EMBL/GenBank/DDBJ whole genome shotgun (WGS) entry which is preliminary data.</text>
</comment>
<feature type="domain" description="DUF6249" evidence="2">
    <location>
        <begin position="8"/>
        <end position="111"/>
    </location>
</feature>
<feature type="transmembrane region" description="Helical" evidence="1">
    <location>
        <begin position="57"/>
        <end position="78"/>
    </location>
</feature>
<dbReference type="Proteomes" id="UP000315540">
    <property type="component" value="Unassembled WGS sequence"/>
</dbReference>
<dbReference type="InterPro" id="IPR046216">
    <property type="entry name" value="DUF6249"/>
</dbReference>
<name>A0A504JE87_9FLAO</name>
<keyword evidence="1" id="KW-1133">Transmembrane helix</keyword>
<reference evidence="3 4" key="1">
    <citation type="submission" date="2019-06" db="EMBL/GenBank/DDBJ databases">
        <authorList>
            <person name="Meng X."/>
        </authorList>
    </citation>
    <scope>NUCLEOTIDE SEQUENCE [LARGE SCALE GENOMIC DNA]</scope>
    <source>
        <strain evidence="3 4">M625</strain>
    </source>
</reference>
<feature type="transmembrane region" description="Helical" evidence="1">
    <location>
        <begin position="6"/>
        <end position="23"/>
    </location>
</feature>
<feature type="transmembrane region" description="Helical" evidence="1">
    <location>
        <begin position="90"/>
        <end position="109"/>
    </location>
</feature>
<evidence type="ECO:0000313" key="4">
    <source>
        <dbReference type="Proteomes" id="UP000315540"/>
    </source>
</evidence>
<protein>
    <recommendedName>
        <fullName evidence="2">DUF6249 domain-containing protein</fullName>
    </recommendedName>
</protein>
<keyword evidence="1" id="KW-0472">Membrane</keyword>
<evidence type="ECO:0000256" key="1">
    <source>
        <dbReference type="SAM" id="Phobius"/>
    </source>
</evidence>
<evidence type="ECO:0000313" key="3">
    <source>
        <dbReference type="EMBL" id="TPN84701.1"/>
    </source>
</evidence>
<evidence type="ECO:0000259" key="2">
    <source>
        <dbReference type="Pfam" id="PF19762"/>
    </source>
</evidence>
<accession>A0A504JE87</accession>
<organism evidence="3 4">
    <name type="scientific">Aquimarina algicola</name>
    <dbReference type="NCBI Taxonomy" id="2589995"/>
    <lineage>
        <taxon>Bacteria</taxon>
        <taxon>Pseudomonadati</taxon>
        <taxon>Bacteroidota</taxon>
        <taxon>Flavobacteriia</taxon>
        <taxon>Flavobacteriales</taxon>
        <taxon>Flavobacteriaceae</taxon>
        <taxon>Aquimarina</taxon>
    </lineage>
</organism>
<sequence length="117" mass="12918">MGSEVIVIPAIFGMFFGIYYLYISARNKERMALIEKGADASIFYSNKNRKVTPIWKVLILNLSLVLMGIGIGIFLAGILDRVIGVDEEVAYPGTIFLMAGAGLFTGFYMTKNLDKNP</sequence>
<keyword evidence="4" id="KW-1185">Reference proteome</keyword>
<dbReference type="Pfam" id="PF19762">
    <property type="entry name" value="DUF6249"/>
    <property type="match status" value="1"/>
</dbReference>
<keyword evidence="1" id="KW-0812">Transmembrane</keyword>
<dbReference type="RefSeq" id="WP_140595036.1">
    <property type="nucleotide sequence ID" value="NZ_VFWZ01000005.1"/>
</dbReference>
<dbReference type="OrthoDB" id="679295at2"/>
<proteinExistence type="predicted"/>
<gene>
    <name evidence="3" type="ORF">FHK87_17390</name>
</gene>
<dbReference type="AlphaFoldDB" id="A0A504JE87"/>